<proteinExistence type="predicted"/>
<gene>
    <name evidence="2" type="ORF">DEIGR_400057</name>
</gene>
<accession>A0A117DPS5</accession>
<keyword evidence="1" id="KW-0732">Signal</keyword>
<evidence type="ECO:0000313" key="3">
    <source>
        <dbReference type="Proteomes" id="UP000056209"/>
    </source>
</evidence>
<feature type="chain" id="PRO_5007147492" description="SH3 domain-containing protein" evidence="1">
    <location>
        <begin position="21"/>
        <end position="109"/>
    </location>
</feature>
<organism evidence="2 3">
    <name type="scientific">Deinococcus grandis</name>
    <dbReference type="NCBI Taxonomy" id="57498"/>
    <lineage>
        <taxon>Bacteria</taxon>
        <taxon>Thermotogati</taxon>
        <taxon>Deinococcota</taxon>
        <taxon>Deinococci</taxon>
        <taxon>Deinococcales</taxon>
        <taxon>Deinococcaceae</taxon>
        <taxon>Deinococcus</taxon>
    </lineage>
</organism>
<reference evidence="3" key="1">
    <citation type="submission" date="2015-11" db="EMBL/GenBank/DDBJ databases">
        <title>Draft Genome Sequence of the Radioresistant Bacterium Deinococcus grandis, Isolated from Freshwater Fish in Japan.</title>
        <authorList>
            <person name="Satoh K."/>
            <person name="Onodera T."/>
            <person name="Omoso K."/>
            <person name="Takeda-Yano K."/>
            <person name="Katayama T."/>
            <person name="Oono Y."/>
            <person name="Narumi I."/>
        </authorList>
    </citation>
    <scope>NUCLEOTIDE SEQUENCE [LARGE SCALE GENOMIC DNA]</scope>
    <source>
        <strain evidence="3">ATCC 43672</strain>
    </source>
</reference>
<evidence type="ECO:0000256" key="1">
    <source>
        <dbReference type="SAM" id="SignalP"/>
    </source>
</evidence>
<comment type="caution">
    <text evidence="2">The sequence shown here is derived from an EMBL/GenBank/DDBJ whole genome shotgun (WGS) entry which is preliminary data.</text>
</comment>
<dbReference type="AlphaFoldDB" id="A0A117DPS5"/>
<dbReference type="Proteomes" id="UP000056209">
    <property type="component" value="Unassembled WGS sequence"/>
</dbReference>
<feature type="signal peptide" evidence="1">
    <location>
        <begin position="1"/>
        <end position="20"/>
    </location>
</feature>
<dbReference type="RefSeq" id="WP_058980092.1">
    <property type="nucleotide sequence ID" value="NZ_BCMS01000006.1"/>
</dbReference>
<dbReference type="EMBL" id="BCMS01000006">
    <property type="protein sequence ID" value="GAQ23924.1"/>
    <property type="molecule type" value="Genomic_DNA"/>
</dbReference>
<keyword evidence="3" id="KW-1185">Reference proteome</keyword>
<name>A0A117DPS5_9DEIO</name>
<protein>
    <recommendedName>
        <fullName evidence="4">SH3 domain-containing protein</fullName>
    </recommendedName>
</protein>
<evidence type="ECO:0000313" key="2">
    <source>
        <dbReference type="EMBL" id="GAQ23924.1"/>
    </source>
</evidence>
<sequence length="109" mass="12302">MRRHITLAALLAVLLTAGQAAPTTTVCAAQARTQTSWPGRVVIVTAATCPDGGRAYVRFVSRTGSQPDSPPGYFTLKRGQTLTRRVPRDWWVEYRDKYLRWTRIKEVVR</sequence>
<evidence type="ECO:0008006" key="4">
    <source>
        <dbReference type="Google" id="ProtNLM"/>
    </source>
</evidence>
<dbReference type="OrthoDB" id="72832at2"/>